<sequence length="369" mass="42075">MKNVSLKDLAWNFFKIGLLGFGSGMAMLSVIREYCVRRKCWLNDDELLTAVAIGQMLPGPFVPNYVEFIGYTLRKIKGMVVSVVFFLLPSYFFTLTLAILYFKYQKLNFTEKIFEYLLPIIPAILFWGSLKLATDFFKNKKSQEIIISVIIIFLAFLLTNLKVEIFLIIILCGFLGIIIKSSDKKFNRFLFSFSPLLILFLVFLKIGSLTFGGGYAAIPFIKQEFVDFRKLLSEKDFLAGMGISQITPGPVAIIATFIGYKVGGIFGSIIATIAIFLPSAIMLYLIIKLYQKVEKNFYIQSFLFGVKPAIIGLIFQVSLFFFLKIIDNFLLVFFSLLLLLFLIITNLEPFYIIVGGTFLNFLIHKFLIF</sequence>
<accession>A0A7V3ZV22</accession>
<dbReference type="AlphaFoldDB" id="A0A7V3ZV22"/>
<evidence type="ECO:0000256" key="4">
    <source>
        <dbReference type="ARBA" id="ARBA00022692"/>
    </source>
</evidence>
<comment type="subcellular location">
    <subcellularLocation>
        <location evidence="1">Cell membrane</location>
        <topology evidence="1">Multi-pass membrane protein</topology>
    </subcellularLocation>
</comment>
<feature type="transmembrane region" description="Helical" evidence="7">
    <location>
        <begin position="12"/>
        <end position="35"/>
    </location>
</feature>
<dbReference type="Pfam" id="PF02417">
    <property type="entry name" value="Chromate_transp"/>
    <property type="match status" value="2"/>
</dbReference>
<reference evidence="8" key="1">
    <citation type="journal article" date="2020" name="mSystems">
        <title>Genome- and Community-Level Interaction Insights into Carbon Utilization and Element Cycling Functions of Hydrothermarchaeota in Hydrothermal Sediment.</title>
        <authorList>
            <person name="Zhou Z."/>
            <person name="Liu Y."/>
            <person name="Xu W."/>
            <person name="Pan J."/>
            <person name="Luo Z.H."/>
            <person name="Li M."/>
        </authorList>
    </citation>
    <scope>NUCLEOTIDE SEQUENCE [LARGE SCALE GENOMIC DNA]</scope>
    <source>
        <strain evidence="8">SpSt-697</strain>
    </source>
</reference>
<feature type="transmembrane region" description="Helical" evidence="7">
    <location>
        <begin position="237"/>
        <end position="258"/>
    </location>
</feature>
<feature type="transmembrane region" description="Helical" evidence="7">
    <location>
        <begin position="78"/>
        <end position="102"/>
    </location>
</feature>
<keyword evidence="4 7" id="KW-0812">Transmembrane</keyword>
<evidence type="ECO:0008006" key="9">
    <source>
        <dbReference type="Google" id="ProtNLM"/>
    </source>
</evidence>
<proteinExistence type="inferred from homology"/>
<feature type="transmembrane region" description="Helical" evidence="7">
    <location>
        <begin position="145"/>
        <end position="178"/>
    </location>
</feature>
<gene>
    <name evidence="8" type="ORF">ENU74_03865</name>
</gene>
<keyword evidence="6 7" id="KW-0472">Membrane</keyword>
<keyword evidence="3" id="KW-1003">Cell membrane</keyword>
<dbReference type="PANTHER" id="PTHR43663:SF1">
    <property type="entry name" value="CHROMATE TRANSPORTER"/>
    <property type="match status" value="1"/>
</dbReference>
<dbReference type="GO" id="GO:0005886">
    <property type="term" value="C:plasma membrane"/>
    <property type="evidence" value="ECO:0007669"/>
    <property type="project" value="UniProtKB-SubCell"/>
</dbReference>
<evidence type="ECO:0000256" key="7">
    <source>
        <dbReference type="SAM" id="Phobius"/>
    </source>
</evidence>
<evidence type="ECO:0000313" key="8">
    <source>
        <dbReference type="EMBL" id="HGK63709.1"/>
    </source>
</evidence>
<feature type="transmembrane region" description="Helical" evidence="7">
    <location>
        <begin position="265"/>
        <end position="287"/>
    </location>
</feature>
<comment type="similarity">
    <text evidence="2">Belongs to the chromate ion transporter (CHR) (TC 2.A.51) family.</text>
</comment>
<feature type="transmembrane region" description="Helical" evidence="7">
    <location>
        <begin position="329"/>
        <end position="344"/>
    </location>
</feature>
<evidence type="ECO:0000256" key="1">
    <source>
        <dbReference type="ARBA" id="ARBA00004651"/>
    </source>
</evidence>
<evidence type="ECO:0000256" key="5">
    <source>
        <dbReference type="ARBA" id="ARBA00022989"/>
    </source>
</evidence>
<evidence type="ECO:0000256" key="2">
    <source>
        <dbReference type="ARBA" id="ARBA00005262"/>
    </source>
</evidence>
<dbReference type="PANTHER" id="PTHR43663">
    <property type="entry name" value="CHROMATE TRANSPORT PROTEIN-RELATED"/>
    <property type="match status" value="1"/>
</dbReference>
<name>A0A7V3ZV22_UNCW3</name>
<dbReference type="InterPro" id="IPR003370">
    <property type="entry name" value="Chromate_transpt"/>
</dbReference>
<dbReference type="PIRSF" id="PIRSF004810">
    <property type="entry name" value="ChrA"/>
    <property type="match status" value="1"/>
</dbReference>
<feature type="transmembrane region" description="Helical" evidence="7">
    <location>
        <begin position="299"/>
        <end position="322"/>
    </location>
</feature>
<feature type="transmembrane region" description="Helical" evidence="7">
    <location>
        <begin position="190"/>
        <end position="217"/>
    </location>
</feature>
<feature type="transmembrane region" description="Helical" evidence="7">
    <location>
        <begin position="114"/>
        <end position="133"/>
    </location>
</feature>
<protein>
    <recommendedName>
        <fullName evidence="9">Chromate efflux transporter</fullName>
    </recommendedName>
</protein>
<organism evidence="8">
    <name type="scientific">candidate division WOR-3 bacterium</name>
    <dbReference type="NCBI Taxonomy" id="2052148"/>
    <lineage>
        <taxon>Bacteria</taxon>
        <taxon>Bacteria division WOR-3</taxon>
    </lineage>
</organism>
<comment type="caution">
    <text evidence="8">The sequence shown here is derived from an EMBL/GenBank/DDBJ whole genome shotgun (WGS) entry which is preliminary data.</text>
</comment>
<keyword evidence="5 7" id="KW-1133">Transmembrane helix</keyword>
<dbReference type="InterPro" id="IPR014047">
    <property type="entry name" value="Chr_Tranpt_l_chain"/>
</dbReference>
<dbReference type="GO" id="GO:0015109">
    <property type="term" value="F:chromate transmembrane transporter activity"/>
    <property type="evidence" value="ECO:0007669"/>
    <property type="project" value="InterPro"/>
</dbReference>
<evidence type="ECO:0000256" key="3">
    <source>
        <dbReference type="ARBA" id="ARBA00022475"/>
    </source>
</evidence>
<dbReference type="EMBL" id="DTDR01000101">
    <property type="protein sequence ID" value="HGK63709.1"/>
    <property type="molecule type" value="Genomic_DNA"/>
</dbReference>
<dbReference type="InterPro" id="IPR052518">
    <property type="entry name" value="CHR_Transporter"/>
</dbReference>
<evidence type="ECO:0000256" key="6">
    <source>
        <dbReference type="ARBA" id="ARBA00023136"/>
    </source>
</evidence>